<dbReference type="PROSITE" id="PS51257">
    <property type="entry name" value="PROKAR_LIPOPROTEIN"/>
    <property type="match status" value="1"/>
</dbReference>
<evidence type="ECO:0000313" key="6">
    <source>
        <dbReference type="Proteomes" id="UP000184147"/>
    </source>
</evidence>
<dbReference type="EMBL" id="FQVQ01000019">
    <property type="protein sequence ID" value="SHF78330.1"/>
    <property type="molecule type" value="Genomic_DNA"/>
</dbReference>
<organism evidence="5 6">
    <name type="scientific">Flavobacterium fontis</name>
    <dbReference type="NCBI Taxonomy" id="1124188"/>
    <lineage>
        <taxon>Bacteria</taxon>
        <taxon>Pseudomonadati</taxon>
        <taxon>Bacteroidota</taxon>
        <taxon>Flavobacteriia</taxon>
        <taxon>Flavobacteriales</taxon>
        <taxon>Flavobacteriaceae</taxon>
        <taxon>Flavobacterium</taxon>
    </lineage>
</organism>
<evidence type="ECO:0000313" key="5">
    <source>
        <dbReference type="EMBL" id="SHF78330.1"/>
    </source>
</evidence>
<proteinExistence type="predicted"/>
<evidence type="ECO:0000259" key="2">
    <source>
        <dbReference type="Pfam" id="PF05299"/>
    </source>
</evidence>
<feature type="domain" description="PDZ" evidence="3">
    <location>
        <begin position="515"/>
        <end position="587"/>
    </location>
</feature>
<keyword evidence="1" id="KW-0732">Signal</keyword>
<dbReference type="Proteomes" id="UP000184147">
    <property type="component" value="Unassembled WGS sequence"/>
</dbReference>
<dbReference type="GO" id="GO:0006508">
    <property type="term" value="P:proteolysis"/>
    <property type="evidence" value="ECO:0007669"/>
    <property type="project" value="UniProtKB-KW"/>
</dbReference>
<dbReference type="RefSeq" id="WP_073365185.1">
    <property type="nucleotide sequence ID" value="NZ_FQVQ01000019.1"/>
</dbReference>
<dbReference type="OrthoDB" id="9778516at2"/>
<feature type="chain" id="PRO_5013245798" evidence="1">
    <location>
        <begin position="26"/>
        <end position="616"/>
    </location>
</feature>
<evidence type="ECO:0000259" key="4">
    <source>
        <dbReference type="Pfam" id="PF17899"/>
    </source>
</evidence>
<feature type="domain" description="Peptidase M61 catalytic" evidence="2">
    <location>
        <begin position="307"/>
        <end position="415"/>
    </location>
</feature>
<feature type="domain" description="Peptidase M61 N-terminal" evidence="4">
    <location>
        <begin position="33"/>
        <end position="211"/>
    </location>
</feature>
<dbReference type="STRING" id="1124188.SAMN05444377_11931"/>
<dbReference type="Gene3D" id="2.60.40.3650">
    <property type="match status" value="1"/>
</dbReference>
<keyword evidence="5" id="KW-0378">Hydrolase</keyword>
<name>A0A1M5EGP0_9FLAO</name>
<dbReference type="InterPro" id="IPR001478">
    <property type="entry name" value="PDZ"/>
</dbReference>
<dbReference type="InterPro" id="IPR007963">
    <property type="entry name" value="Peptidase_M61_catalytic"/>
</dbReference>
<accession>A0A1M5EGP0</accession>
<dbReference type="Pfam" id="PF05299">
    <property type="entry name" value="Peptidase_M61"/>
    <property type="match status" value="1"/>
</dbReference>
<protein>
    <submittedName>
        <fullName evidence="5">Predicted metalloprotease, contains C-terminal PDZ domain</fullName>
    </submittedName>
</protein>
<dbReference type="InterPro" id="IPR036034">
    <property type="entry name" value="PDZ_sf"/>
</dbReference>
<dbReference type="SUPFAM" id="SSF55486">
    <property type="entry name" value="Metalloproteases ('zincins'), catalytic domain"/>
    <property type="match status" value="1"/>
</dbReference>
<evidence type="ECO:0000259" key="3">
    <source>
        <dbReference type="Pfam" id="PF13180"/>
    </source>
</evidence>
<keyword evidence="6" id="KW-1185">Reference proteome</keyword>
<dbReference type="Pfam" id="PF17899">
    <property type="entry name" value="Peptidase_M61_N"/>
    <property type="match status" value="1"/>
</dbReference>
<evidence type="ECO:0000256" key="1">
    <source>
        <dbReference type="SAM" id="SignalP"/>
    </source>
</evidence>
<dbReference type="AlphaFoldDB" id="A0A1M5EGP0"/>
<dbReference type="Gene3D" id="2.30.42.10">
    <property type="match status" value="1"/>
</dbReference>
<dbReference type="SUPFAM" id="SSF50156">
    <property type="entry name" value="PDZ domain-like"/>
    <property type="match status" value="1"/>
</dbReference>
<dbReference type="Pfam" id="PF13180">
    <property type="entry name" value="PDZ_2"/>
    <property type="match status" value="1"/>
</dbReference>
<reference evidence="5 6" key="1">
    <citation type="submission" date="2016-11" db="EMBL/GenBank/DDBJ databases">
        <authorList>
            <person name="Jaros S."/>
            <person name="Januszkiewicz K."/>
            <person name="Wedrychowicz H."/>
        </authorList>
    </citation>
    <scope>NUCLEOTIDE SEQUENCE [LARGE SCALE GENOMIC DNA]</scope>
    <source>
        <strain evidence="5 6">DSM 25660</strain>
    </source>
</reference>
<keyword evidence="5" id="KW-0482">Metalloprotease</keyword>
<dbReference type="Gene3D" id="1.10.390.10">
    <property type="entry name" value="Neutral Protease Domain 2"/>
    <property type="match status" value="1"/>
</dbReference>
<sequence length="616" mass="68465">MKQFLFSLVAALMLAGCGSSTSTVAKKNNVVVHLDLVNITEDKVAVSVTPPTLTEAEIVYHLPKIIPGTYSVDDYGKMVEQFKAYDAQGKELPVQALSTNSWQIKEAQKLAKVTYLVNDTFDSERGGGFGGGIFSPAGTNINAGKNFMINQHGFVGYFEGKKDINYELKITHPDSMFGATSLLDTDASATSDVFIAERYNELVDNPIMYGKPDFTSFQVDGMDILFSVYSPNAKHSAAVLSPAIEKMIRAQKKFLGPVNNNKKYTILLYLSETDKPDARGFGALEHNTSTTVVFPEMMPAEALGKQLIDVVSHEFFHIVTPLGVHSHEIHYFDFNNPKMSQHLWMYEGVTEYFANLFQVNQGLISEDDFYKRMANKISEAKRMNDTMPFTEMSQNVLTEPYKSQYLNVYSKGALIGMCIDIIIREKSNGTRGILDLMQKLTEKYGPSRPFLDAELFDEVTAMTYPEVGTFLRTHVSGSTPIDYASYFAKMGVGKGKIQKPENVLFLKRTPCITANSNKEIVVRNDTELSPFMQGIGLKADDIITGIDGKSYTMDAIGPLMDAVQKWKENDSVTLTVTRGGKPLTLNGKVVFSYVENEGYITLDPSKNQLKTSWLKG</sequence>
<dbReference type="InterPro" id="IPR040756">
    <property type="entry name" value="Peptidase_M61_N"/>
</dbReference>
<feature type="signal peptide" evidence="1">
    <location>
        <begin position="1"/>
        <end position="25"/>
    </location>
</feature>
<keyword evidence="5" id="KW-0645">Protease</keyword>
<gene>
    <name evidence="5" type="ORF">SAMN05444377_11931</name>
</gene>
<dbReference type="GO" id="GO:0008237">
    <property type="term" value="F:metallopeptidase activity"/>
    <property type="evidence" value="ECO:0007669"/>
    <property type="project" value="UniProtKB-KW"/>
</dbReference>
<dbReference type="InterPro" id="IPR027268">
    <property type="entry name" value="Peptidase_M4/M1_CTD_sf"/>
</dbReference>